<reference evidence="3" key="2">
    <citation type="submission" date="2020-08" db="EMBL/GenBank/DDBJ databases">
        <title>Plant Genome Project.</title>
        <authorList>
            <person name="Zhang R.-G."/>
        </authorList>
    </citation>
    <scope>NUCLEOTIDE SEQUENCE</scope>
    <source>
        <strain evidence="3">Huo1</strain>
        <tissue evidence="3">Leaf</tissue>
    </source>
</reference>
<dbReference type="AlphaFoldDB" id="A0A8X8WJJ5"/>
<organism evidence="3">
    <name type="scientific">Salvia splendens</name>
    <name type="common">Scarlet sage</name>
    <dbReference type="NCBI Taxonomy" id="180675"/>
    <lineage>
        <taxon>Eukaryota</taxon>
        <taxon>Viridiplantae</taxon>
        <taxon>Streptophyta</taxon>
        <taxon>Embryophyta</taxon>
        <taxon>Tracheophyta</taxon>
        <taxon>Spermatophyta</taxon>
        <taxon>Magnoliopsida</taxon>
        <taxon>eudicotyledons</taxon>
        <taxon>Gunneridae</taxon>
        <taxon>Pentapetalae</taxon>
        <taxon>asterids</taxon>
        <taxon>lamiids</taxon>
        <taxon>Lamiales</taxon>
        <taxon>Lamiaceae</taxon>
        <taxon>Nepetoideae</taxon>
        <taxon>Mentheae</taxon>
        <taxon>Salviinae</taxon>
        <taxon>Salvia</taxon>
        <taxon>Salvia subgen. Calosphace</taxon>
        <taxon>core Calosphace</taxon>
    </lineage>
</organism>
<proteinExistence type="predicted"/>
<gene>
    <name evidence="3" type="ORF">SASPL_145840</name>
</gene>
<evidence type="ECO:0000256" key="2">
    <source>
        <dbReference type="SAM" id="MobiDB-lite"/>
    </source>
</evidence>
<dbReference type="EMBL" id="PNBA02000017">
    <property type="protein sequence ID" value="KAG6395199.1"/>
    <property type="molecule type" value="Genomic_DNA"/>
</dbReference>
<name>A0A8X8WJJ5_SALSN</name>
<evidence type="ECO:0000313" key="4">
    <source>
        <dbReference type="Proteomes" id="UP000298416"/>
    </source>
</evidence>
<dbReference type="Proteomes" id="UP000298416">
    <property type="component" value="Unassembled WGS sequence"/>
</dbReference>
<evidence type="ECO:0000256" key="1">
    <source>
        <dbReference type="SAM" id="Coils"/>
    </source>
</evidence>
<evidence type="ECO:0000313" key="3">
    <source>
        <dbReference type="EMBL" id="KAG6395199.1"/>
    </source>
</evidence>
<reference evidence="3" key="1">
    <citation type="submission" date="2018-01" db="EMBL/GenBank/DDBJ databases">
        <authorList>
            <person name="Mao J.F."/>
        </authorList>
    </citation>
    <scope>NUCLEOTIDE SEQUENCE</scope>
    <source>
        <strain evidence="3">Huo1</strain>
        <tissue evidence="3">Leaf</tissue>
    </source>
</reference>
<protein>
    <submittedName>
        <fullName evidence="3">Uncharacterized protein</fullName>
    </submittedName>
</protein>
<feature type="region of interest" description="Disordered" evidence="2">
    <location>
        <begin position="94"/>
        <end position="160"/>
    </location>
</feature>
<comment type="caution">
    <text evidence="3">The sequence shown here is derived from an EMBL/GenBank/DDBJ whole genome shotgun (WGS) entry which is preliminary data.</text>
</comment>
<accession>A0A8X8WJJ5</accession>
<keyword evidence="1" id="KW-0175">Coiled coil</keyword>
<sequence>MRKGAFVSASTADLEVKLDAKIGKLEKLLTTVVEKVGHAPKPEIVCGVCGREDHTTPYCRVEEGQPMAQVNAAGDWQHRGQKRDPYAPTYNPGWRDHPNFKWNDPSQQIQGPPPQAHYQAPQGPNQGGNHAYRLPHQRGPPPEQLFNFPPPKHHHATPEIEEDAGERGCYYSYTVGQTQRPFHSCTAGRKTTTQTKAQSQVSRAGANCPGCDGSLRCYPTSCCQKITCCKSSVSTVDDIVSGEAEKLERGLPGRHVQSDANAAWGYLTGLKQPYHYSRAFGYNIIDPVLRMCHVFLFTNIIGTFTAYSRVPSAVLYFLWCIVRGVRIHLGFWLAYQIRAISRNPHRHFTICQYLGKFVHENFKFGKPSPLSMTPLTPAPRPFDLEFLQDAGLISITGGTPRFYSPGDTPTVMISKGVSSGGMEKRLKKIEKKMAKLKEANDHAARQLKETREAHAQGLKDLKADLGKLMDHVSLLARLQQPPEVSVPEVVAEEVPIPFSRILNGISAEERQLIDDVGFVDGCPRVEEGGESGGVANGVMVCESDADPLVGKQGELNSEGAEFDLVGGVNGRRHLCDQVMEIVSRLGTVGHYEREVIV</sequence>
<keyword evidence="4" id="KW-1185">Reference proteome</keyword>
<feature type="coiled-coil region" evidence="1">
    <location>
        <begin position="419"/>
        <end position="464"/>
    </location>
</feature>